<dbReference type="Proteomes" id="UP000306050">
    <property type="component" value="Chromosome SGRAM_8"/>
</dbReference>
<reference evidence="3 4" key="1">
    <citation type="submission" date="2019-05" db="EMBL/GenBank/DDBJ databases">
        <title>Sporisorium graminicola CBS 10092 draft sequencing and annotation.</title>
        <authorList>
            <person name="Solano-Gonzalez S."/>
            <person name="Caddick M.X."/>
            <person name="Darby A."/>
        </authorList>
    </citation>
    <scope>NUCLEOTIDE SEQUENCE [LARGE SCALE GENOMIC DNA]</scope>
    <source>
        <strain evidence="3 4">CBS 10092</strain>
    </source>
</reference>
<dbReference type="GO" id="GO:0003968">
    <property type="term" value="F:RNA-directed RNA polymerase activity"/>
    <property type="evidence" value="ECO:0007669"/>
    <property type="project" value="UniProtKB-KW"/>
</dbReference>
<feature type="compositionally biased region" description="Polar residues" evidence="1">
    <location>
        <begin position="1333"/>
        <end position="1342"/>
    </location>
</feature>
<protein>
    <recommendedName>
        <fullName evidence="2">RDRP core domain-containing protein</fullName>
    </recommendedName>
</protein>
<dbReference type="RefSeq" id="XP_029737031.1">
    <property type="nucleotide sequence ID" value="XM_029886718.1"/>
</dbReference>
<gene>
    <name evidence="3" type="ORF">EX895_006126</name>
</gene>
<proteinExistence type="predicted"/>
<evidence type="ECO:0000313" key="4">
    <source>
        <dbReference type="Proteomes" id="UP000306050"/>
    </source>
</evidence>
<feature type="region of interest" description="Disordered" evidence="1">
    <location>
        <begin position="1244"/>
        <end position="1409"/>
    </location>
</feature>
<feature type="domain" description="RDRP core" evidence="2">
    <location>
        <begin position="397"/>
        <end position="987"/>
    </location>
</feature>
<dbReference type="GO" id="GO:0030422">
    <property type="term" value="P:siRNA processing"/>
    <property type="evidence" value="ECO:0007669"/>
    <property type="project" value="TreeGrafter"/>
</dbReference>
<feature type="compositionally biased region" description="Low complexity" evidence="1">
    <location>
        <begin position="1259"/>
        <end position="1277"/>
    </location>
</feature>
<dbReference type="InterPro" id="IPR007855">
    <property type="entry name" value="RDRP"/>
</dbReference>
<dbReference type="GO" id="GO:0003723">
    <property type="term" value="F:RNA binding"/>
    <property type="evidence" value="ECO:0007669"/>
    <property type="project" value="UniProtKB-KW"/>
</dbReference>
<keyword evidence="4" id="KW-1185">Reference proteome</keyword>
<dbReference type="GO" id="GO:0031380">
    <property type="term" value="C:nuclear RNA-directed RNA polymerase complex"/>
    <property type="evidence" value="ECO:0007669"/>
    <property type="project" value="TreeGrafter"/>
</dbReference>
<evidence type="ECO:0000259" key="2">
    <source>
        <dbReference type="Pfam" id="PF05183"/>
    </source>
</evidence>
<dbReference type="Pfam" id="PF05183">
    <property type="entry name" value="RdRP"/>
    <property type="match status" value="1"/>
</dbReference>
<comment type="caution">
    <text evidence="3">The sequence shown here is derived from an EMBL/GenBank/DDBJ whole genome shotgun (WGS) entry which is preliminary data.</text>
</comment>
<organism evidence="3 4">
    <name type="scientific">Sporisorium graminicola</name>
    <dbReference type="NCBI Taxonomy" id="280036"/>
    <lineage>
        <taxon>Eukaryota</taxon>
        <taxon>Fungi</taxon>
        <taxon>Dikarya</taxon>
        <taxon>Basidiomycota</taxon>
        <taxon>Ustilaginomycotina</taxon>
        <taxon>Ustilaginomycetes</taxon>
        <taxon>Ustilaginales</taxon>
        <taxon>Ustilaginaceae</taxon>
        <taxon>Sporisorium</taxon>
    </lineage>
</organism>
<feature type="region of interest" description="Disordered" evidence="1">
    <location>
        <begin position="1496"/>
        <end position="1535"/>
    </location>
</feature>
<name>A0A4U7KMF4_9BASI</name>
<accession>A0A4U7KMF4</accession>
<dbReference type="GeneID" id="40729021"/>
<dbReference type="EMBL" id="SRRM01000021">
    <property type="protein sequence ID" value="TKY85046.1"/>
    <property type="molecule type" value="Genomic_DNA"/>
</dbReference>
<dbReference type="PANTHER" id="PTHR23079:SF17">
    <property type="entry name" value="RNA-DEPENDENT RNA POLYMERASE"/>
    <property type="match status" value="1"/>
</dbReference>
<dbReference type="PANTHER" id="PTHR23079">
    <property type="entry name" value="RNA-DEPENDENT RNA POLYMERASE"/>
    <property type="match status" value="1"/>
</dbReference>
<evidence type="ECO:0000256" key="1">
    <source>
        <dbReference type="SAM" id="MobiDB-lite"/>
    </source>
</evidence>
<dbReference type="KEGG" id="sgra:EX895_006126"/>
<dbReference type="InterPro" id="IPR057596">
    <property type="entry name" value="RDRP_core"/>
</dbReference>
<sequence length="1582" mass="173969">MEVFCGSVPKHLDAAAIERFIYTLVKKECHLTTVSVSGTSNVAPVSINKGFYFRRITSQHTHDFDFITFASVHVADWFIRHAQTTSFVRNHGLNICAGRETPSKTFVAAIAENATAQQPSASAWKQDQVFPVSGVLIGHWAAHEKLSYTNALSSEHLFLAIDEQGVISLKEGSWSSLSFLPRDVRAFGHDKTNTPATFLFEVKQNPLLRGKLEPHSRFYFNLPSRLVHVTLGSDRRSQSFAKILAELLEELLSDAAPIENLRSVQKVKDNNEAWLAAFFEKSLTLGMELAFLRESLLRNELVGTSALAKIIDKRLGLMLTKRQDALALRVLKILVPKLEARQERGKSEEQVHRITEELWSEARKEATAISANGLLTFMEPSLMKGDTLLSPFFHIDLTPTRVLLSGPHWHMSNRVIRSYPGHWDRFARLSFTSESREGATTPNYKFDDAEDYIKGRVLDILKNGITVAGRKFELLAWSSSSMSSHTVWLISPFTDASGRLVDANFIRSSLGDFRDVIRSPALYGARLSQAFSATATTVKISKEHMKRIDDIVTDNGQVHTDGVGQISSALMADVWESYLVNHGEFRKRKLLKASAPSAIQIRLGGSKGMLSLNPRLTGKVLYIRPSMSKFKSEHQDLEVANSSSRCLTAKLNRPLINALDDRGVHTSTFTAIQDEAISQIGRARNNFDETAKLVSAFSFGTGCNLRILFEKVHKVGLGAASTDPESFFLVLAQAVTAAALGDMKRKARIPVAGVTLLGIADEFRFLAEGEVFVQVETVELGQVSRRILTGRKLIGRSPTIDPSDITMVHCKKPPPGHPLLQLRNVIVFNTCTRLQTLPRRLGGGDLDGDLYTIYEDERLFPPTQQSPHAVFHDKVKPLELPWDCSAHDLADFFADFMLNDFLGIVSSLHLRISDASEAGAEDPRCKTLATLHSQATDFRKTGVAVRRSQLPPMYEPIVPDYLAQSEKREGKLVYSSKRALGYLYRSVSWGDTDTPSLDGNTDPETGLARVIDDGWNGETGDEQGDSSYSDVVSEFSSRIEQHQQSVSSSVHATMGAGTAPALSATNSCTGTAQAASQVDALPSLDSRISGLAAPPSTDSRPSMATVNVAPFRFADHTFPQFLERIGWTHQHFLATSMDDADAIADGYRYIPVFFEFTGGLRRLSRRTAAYHPNAGKLKIGANETRGPMDGAYLISEVHLLTGRLPWAKVCRRTRTDRDNDLLDSMQSLITVLRKNLCRVSEKSAFGKAKSNRGSEETNSAAPASSSSDSAHQATASSKSSRMVEAGTAEKPYEVNSSEEDDGCSDVLTERRSVTPRPQVQGMPLAPIADITRGNLSDINTPKSGLKRKASQVLDAERHSRSYTPTRLRLEPEVSDQQQPPANGADHNASTSNALRSPVTIASPPHGNEDMIRFDDFDDTATVAGNEEEEEGDEEGELTATSAQKTVDSLWKACSFFCSPARPRYSNVYGYNTFMITLTLHLISMIETLKHLHRNSAGRRYSKQSSNKGKAKAQETGTSVKTESVDSGFGDESGDTVQAGVDVEVGHGGGGEDDDENYSLTEEAMRALNLGDMIDFTQLGFEG</sequence>
<dbReference type="OrthoDB" id="6513042at2759"/>
<evidence type="ECO:0000313" key="3">
    <source>
        <dbReference type="EMBL" id="TKY85046.1"/>
    </source>
</evidence>